<dbReference type="RefSeq" id="WP_340348185.1">
    <property type="nucleotide sequence ID" value="NZ_JBBKZT010000035.1"/>
</dbReference>
<proteinExistence type="predicted"/>
<keyword evidence="2" id="KW-0472">Membrane</keyword>
<dbReference type="InterPro" id="IPR023393">
    <property type="entry name" value="START-like_dom_sf"/>
</dbReference>
<sequence>MEITGTQTIAAPRQRVWEALNDPAILKKSLPGCESVERTSAEEFKVIVAAAIGPLRARFNGLLKMSDIHAPESCTMLFEGQGGAIGFGKGNSSVKLTESDGQTELTYTAEAQVGGKLAQVGSRLIDSVARKMADDFFKAFKAQLAGVPEAAKDASAAIRSSLPLPLGEVGGEGSAAPAGRAAPKPPGLDDARTPTAPAAPAVPLVQPTANVPAGVVLVPGWWLAIAAGIGSFATLAGVMFAR</sequence>
<name>A0ABU8WXK7_9BURK</name>
<dbReference type="InterPro" id="IPR010419">
    <property type="entry name" value="CO_DH_gsu"/>
</dbReference>
<dbReference type="SUPFAM" id="SSF55961">
    <property type="entry name" value="Bet v1-like"/>
    <property type="match status" value="1"/>
</dbReference>
<evidence type="ECO:0000313" key="3">
    <source>
        <dbReference type="EMBL" id="MEJ8852266.1"/>
    </source>
</evidence>
<keyword evidence="2" id="KW-1133">Transmembrane helix</keyword>
<comment type="caution">
    <text evidence="3">The sequence shown here is derived from an EMBL/GenBank/DDBJ whole genome shotgun (WGS) entry which is preliminary data.</text>
</comment>
<keyword evidence="2" id="KW-0812">Transmembrane</keyword>
<dbReference type="PANTHER" id="PTHR38588:SF1">
    <property type="entry name" value="BLL0334 PROTEIN"/>
    <property type="match status" value="1"/>
</dbReference>
<gene>
    <name evidence="3" type="ORF">WKW82_36965</name>
</gene>
<dbReference type="Gene3D" id="3.30.530.20">
    <property type="match status" value="1"/>
</dbReference>
<dbReference type="PANTHER" id="PTHR38588">
    <property type="entry name" value="BLL0334 PROTEIN"/>
    <property type="match status" value="1"/>
</dbReference>
<reference evidence="3 4" key="1">
    <citation type="submission" date="2024-03" db="EMBL/GenBank/DDBJ databases">
        <title>Novel species of the genus Variovorax.</title>
        <authorList>
            <person name="Liu Q."/>
            <person name="Xin Y.-H."/>
        </authorList>
    </citation>
    <scope>NUCLEOTIDE SEQUENCE [LARGE SCALE GENOMIC DNA]</scope>
    <source>
        <strain evidence="3 4">KACC 18900</strain>
    </source>
</reference>
<feature type="region of interest" description="Disordered" evidence="1">
    <location>
        <begin position="169"/>
        <end position="198"/>
    </location>
</feature>
<organism evidence="3 4">
    <name type="scientific">Variovorax rhizosphaerae</name>
    <dbReference type="NCBI Taxonomy" id="1836200"/>
    <lineage>
        <taxon>Bacteria</taxon>
        <taxon>Pseudomonadati</taxon>
        <taxon>Pseudomonadota</taxon>
        <taxon>Betaproteobacteria</taxon>
        <taxon>Burkholderiales</taxon>
        <taxon>Comamonadaceae</taxon>
        <taxon>Variovorax</taxon>
    </lineage>
</organism>
<keyword evidence="4" id="KW-1185">Reference proteome</keyword>
<evidence type="ECO:0000256" key="2">
    <source>
        <dbReference type="SAM" id="Phobius"/>
    </source>
</evidence>
<evidence type="ECO:0000313" key="4">
    <source>
        <dbReference type="Proteomes" id="UP001385892"/>
    </source>
</evidence>
<protein>
    <submittedName>
        <fullName evidence="3">Carbon monoxide dehydrogenase subunit G</fullName>
    </submittedName>
</protein>
<dbReference type="EMBL" id="JBBKZT010000035">
    <property type="protein sequence ID" value="MEJ8852266.1"/>
    <property type="molecule type" value="Genomic_DNA"/>
</dbReference>
<feature type="transmembrane region" description="Helical" evidence="2">
    <location>
        <begin position="220"/>
        <end position="241"/>
    </location>
</feature>
<evidence type="ECO:0000256" key="1">
    <source>
        <dbReference type="SAM" id="MobiDB-lite"/>
    </source>
</evidence>
<dbReference type="Proteomes" id="UP001385892">
    <property type="component" value="Unassembled WGS sequence"/>
</dbReference>
<dbReference type="Pfam" id="PF06240">
    <property type="entry name" value="COXG"/>
    <property type="match status" value="1"/>
</dbReference>
<accession>A0ABU8WXK7</accession>
<dbReference type="CDD" id="cd05018">
    <property type="entry name" value="CoxG"/>
    <property type="match status" value="1"/>
</dbReference>